<dbReference type="Proteomes" id="UP001629462">
    <property type="component" value="Unassembled WGS sequence"/>
</dbReference>
<evidence type="ECO:0000313" key="2">
    <source>
        <dbReference type="EMBL" id="MFM0521747.1"/>
    </source>
</evidence>
<evidence type="ECO:0000256" key="1">
    <source>
        <dbReference type="SAM" id="MobiDB-lite"/>
    </source>
</evidence>
<organism evidence="2 3">
    <name type="scientific">Caballeronia jiangsuensis</name>
    <dbReference type="NCBI Taxonomy" id="1458357"/>
    <lineage>
        <taxon>Bacteria</taxon>
        <taxon>Pseudomonadati</taxon>
        <taxon>Pseudomonadota</taxon>
        <taxon>Betaproteobacteria</taxon>
        <taxon>Burkholderiales</taxon>
        <taxon>Burkholderiaceae</taxon>
        <taxon>Caballeronia</taxon>
    </lineage>
</organism>
<feature type="region of interest" description="Disordered" evidence="1">
    <location>
        <begin position="134"/>
        <end position="167"/>
    </location>
</feature>
<accession>A0ABW9CUL9</accession>
<dbReference type="PANTHER" id="PTHR33408:SF2">
    <property type="entry name" value="TRANSPOSASE DDE DOMAIN-CONTAINING PROTEIN"/>
    <property type="match status" value="1"/>
</dbReference>
<dbReference type="RefSeq" id="WP_250487200.1">
    <property type="nucleotide sequence ID" value="NZ_JAQQDB010000039.1"/>
</dbReference>
<sequence>MIWLPGRLSPDFKTIADFRRDNGVAIRKVYRDFVVLCRRLKLFSDATAAIGDSEFKALNNGDKNFTKRKRQARTQQLEHSIARYMNELNRADRDLASLPDERIPHLKDKIKSSRRKCKKLGEVESKAYGLATTSAVRTKKMPVQRGGQNERGTLENKTRGGAQQAQI</sequence>
<gene>
    <name evidence="2" type="ORF">PQR08_30425</name>
</gene>
<protein>
    <submittedName>
        <fullName evidence="2">Uncharacterized protein</fullName>
    </submittedName>
</protein>
<name>A0ABW9CUL9_9BURK</name>
<reference evidence="2 3" key="1">
    <citation type="journal article" date="2024" name="Chem. Sci.">
        <title>Discovery of megapolipeptins by genome mining of a Burkholderiales bacteria collection.</title>
        <authorList>
            <person name="Paulo B.S."/>
            <person name="Recchia M.J.J."/>
            <person name="Lee S."/>
            <person name="Fergusson C.H."/>
            <person name="Romanowski S.B."/>
            <person name="Hernandez A."/>
            <person name="Krull N."/>
            <person name="Liu D.Y."/>
            <person name="Cavanagh H."/>
            <person name="Bos A."/>
            <person name="Gray C.A."/>
            <person name="Murphy B.T."/>
            <person name="Linington R.G."/>
            <person name="Eustaquio A.S."/>
        </authorList>
    </citation>
    <scope>NUCLEOTIDE SEQUENCE [LARGE SCALE GENOMIC DNA]</scope>
    <source>
        <strain evidence="2 3">RL17-374-BIF-D</strain>
    </source>
</reference>
<dbReference type="EMBL" id="JAQQDB010000039">
    <property type="protein sequence ID" value="MFM0521747.1"/>
    <property type="molecule type" value="Genomic_DNA"/>
</dbReference>
<dbReference type="PANTHER" id="PTHR33408">
    <property type="entry name" value="TRANSPOSASE"/>
    <property type="match status" value="1"/>
</dbReference>
<proteinExistence type="predicted"/>
<evidence type="ECO:0000313" key="3">
    <source>
        <dbReference type="Proteomes" id="UP001629462"/>
    </source>
</evidence>
<comment type="caution">
    <text evidence="2">The sequence shown here is derived from an EMBL/GenBank/DDBJ whole genome shotgun (WGS) entry which is preliminary data.</text>
</comment>
<keyword evidence="3" id="KW-1185">Reference proteome</keyword>